<dbReference type="FunFam" id="3.20.80.10:FF:000002">
    <property type="entry name" value="Heme-binding protein 2"/>
    <property type="match status" value="1"/>
</dbReference>
<feature type="transmembrane region" description="Helical" evidence="2">
    <location>
        <begin position="23"/>
        <end position="43"/>
    </location>
</feature>
<sequence>MTIPGCDFGHFYRNSMAMATHSILPYLFSFIFVLNFSSSGFSLPSSAVGVFPPTCKRIECPAFDAIDKGDGYEIRRYNSTPWISTSEINEISFVGATRDGFLQLFNYIQGNNEYSVKIEMTGPVITQILPSDGPFCTSSFVVSFYVPKENQADPPPAKGLHLQRWDVKYAAVRQFTGFVSDSDVGVEASALYSSIAGSRWASAIDKSRKAYSTSPYTVAQYNSPFEYTDRVNEIWILFDEEDSSSSS</sequence>
<keyword evidence="2" id="KW-0812">Transmembrane</keyword>
<dbReference type="PANTHER" id="PTHR11220">
    <property type="entry name" value="HEME-BINDING PROTEIN-RELATED"/>
    <property type="match status" value="1"/>
</dbReference>
<evidence type="ECO:0000313" key="4">
    <source>
        <dbReference type="Proteomes" id="UP000829196"/>
    </source>
</evidence>
<reference evidence="3" key="1">
    <citation type="journal article" date="2022" name="Front. Genet.">
        <title>Chromosome-Scale Assembly of the Dendrobium nobile Genome Provides Insights Into the Molecular Mechanism of the Biosynthesis of the Medicinal Active Ingredient of Dendrobium.</title>
        <authorList>
            <person name="Xu Q."/>
            <person name="Niu S.-C."/>
            <person name="Li K.-L."/>
            <person name="Zheng P.-J."/>
            <person name="Zhang X.-J."/>
            <person name="Jia Y."/>
            <person name="Liu Y."/>
            <person name="Niu Y.-X."/>
            <person name="Yu L.-H."/>
            <person name="Chen D.-F."/>
            <person name="Zhang G.-Q."/>
        </authorList>
    </citation>
    <scope>NUCLEOTIDE SEQUENCE</scope>
    <source>
        <tissue evidence="3">Leaf</tissue>
    </source>
</reference>
<organism evidence="3 4">
    <name type="scientific">Dendrobium nobile</name>
    <name type="common">Orchid</name>
    <dbReference type="NCBI Taxonomy" id="94219"/>
    <lineage>
        <taxon>Eukaryota</taxon>
        <taxon>Viridiplantae</taxon>
        <taxon>Streptophyta</taxon>
        <taxon>Embryophyta</taxon>
        <taxon>Tracheophyta</taxon>
        <taxon>Spermatophyta</taxon>
        <taxon>Magnoliopsida</taxon>
        <taxon>Liliopsida</taxon>
        <taxon>Asparagales</taxon>
        <taxon>Orchidaceae</taxon>
        <taxon>Epidendroideae</taxon>
        <taxon>Malaxideae</taxon>
        <taxon>Dendrobiinae</taxon>
        <taxon>Dendrobium</taxon>
    </lineage>
</organism>
<name>A0A8T3A770_DENNO</name>
<proteinExistence type="inferred from homology"/>
<comment type="caution">
    <text evidence="3">The sequence shown here is derived from an EMBL/GenBank/DDBJ whole genome shotgun (WGS) entry which is preliminary data.</text>
</comment>
<dbReference type="InterPro" id="IPR011256">
    <property type="entry name" value="Reg_factor_effector_dom_sf"/>
</dbReference>
<keyword evidence="4" id="KW-1185">Reference proteome</keyword>
<dbReference type="OrthoDB" id="6424451at2759"/>
<dbReference type="PANTHER" id="PTHR11220:SF25">
    <property type="entry name" value="F3F9.4"/>
    <property type="match status" value="1"/>
</dbReference>
<dbReference type="SUPFAM" id="SSF55136">
    <property type="entry name" value="Probable bacterial effector-binding domain"/>
    <property type="match status" value="1"/>
</dbReference>
<comment type="similarity">
    <text evidence="1">Belongs to the HEBP family.</text>
</comment>
<dbReference type="EMBL" id="JAGYWB010000018">
    <property type="protein sequence ID" value="KAI0492050.1"/>
    <property type="molecule type" value="Genomic_DNA"/>
</dbReference>
<accession>A0A8T3A770</accession>
<dbReference type="AlphaFoldDB" id="A0A8T3A770"/>
<evidence type="ECO:0000256" key="1">
    <source>
        <dbReference type="ARBA" id="ARBA00009817"/>
    </source>
</evidence>
<keyword evidence="2" id="KW-1133">Transmembrane helix</keyword>
<evidence type="ECO:0008006" key="5">
    <source>
        <dbReference type="Google" id="ProtNLM"/>
    </source>
</evidence>
<protein>
    <recommendedName>
        <fullName evidence="5">Heme-binding protein 2</fullName>
    </recommendedName>
</protein>
<dbReference type="Proteomes" id="UP000829196">
    <property type="component" value="Unassembled WGS sequence"/>
</dbReference>
<keyword evidence="2" id="KW-0472">Membrane</keyword>
<evidence type="ECO:0000256" key="2">
    <source>
        <dbReference type="SAM" id="Phobius"/>
    </source>
</evidence>
<dbReference type="Pfam" id="PF04832">
    <property type="entry name" value="SOUL"/>
    <property type="match status" value="1"/>
</dbReference>
<evidence type="ECO:0000313" key="3">
    <source>
        <dbReference type="EMBL" id="KAI0492050.1"/>
    </source>
</evidence>
<dbReference type="SMR" id="A0A8T3A770"/>
<dbReference type="InterPro" id="IPR006917">
    <property type="entry name" value="SOUL_heme-bd"/>
</dbReference>
<gene>
    <name evidence="3" type="ORF">KFK09_026315</name>
</gene>
<dbReference type="Gene3D" id="3.20.80.10">
    <property type="entry name" value="Regulatory factor, effector binding domain"/>
    <property type="match status" value="1"/>
</dbReference>